<accession>A0A5S4ELL4</accession>
<dbReference type="Proteomes" id="UP000306324">
    <property type="component" value="Unassembled WGS sequence"/>
</dbReference>
<proteinExistence type="predicted"/>
<reference evidence="1 2" key="1">
    <citation type="submission" date="2019-04" db="EMBL/GenBank/DDBJ databases">
        <title>A novel phosphate-accumulating bacterium identified in bioreactor for phosphate removal from wastewater.</title>
        <authorList>
            <person name="Kotlyarov R.Y."/>
            <person name="Beletsky A.V."/>
            <person name="Kallistova A.Y."/>
            <person name="Dorofeev A.G."/>
            <person name="Nikolaev Y.Y."/>
            <person name="Pimenov N.V."/>
            <person name="Ravin N.V."/>
            <person name="Mardanov A.V."/>
        </authorList>
    </citation>
    <scope>NUCLEOTIDE SEQUENCE [LARGE SCALE GENOMIC DNA]</scope>
    <source>
        <strain evidence="1 2">Bin19</strain>
    </source>
</reference>
<protein>
    <submittedName>
        <fullName evidence="1">Uncharacterized protein</fullName>
    </submittedName>
</protein>
<keyword evidence="2" id="KW-1185">Reference proteome</keyword>
<evidence type="ECO:0000313" key="2">
    <source>
        <dbReference type="Proteomes" id="UP000306324"/>
    </source>
</evidence>
<comment type="caution">
    <text evidence="1">The sequence shown here is derived from an EMBL/GenBank/DDBJ whole genome shotgun (WGS) entry which is preliminary data.</text>
</comment>
<name>A0A5S4ELL4_9PROT</name>
<dbReference type="AlphaFoldDB" id="A0A5S4ELL4"/>
<sequence>MMVQCNKKLFLGTGIDHAGAEQGQNRELIARRAPSSLSDLEPGKPTNFTFRHEKGRNLSIFRPF</sequence>
<gene>
    <name evidence="1" type="ORF">ACCUM_4602</name>
</gene>
<evidence type="ECO:0000313" key="1">
    <source>
        <dbReference type="EMBL" id="TMQ76226.1"/>
    </source>
</evidence>
<organism evidence="1 2">
    <name type="scientific">Candidatus Accumulibacter phosphatis</name>
    <dbReference type="NCBI Taxonomy" id="327160"/>
    <lineage>
        <taxon>Bacteria</taxon>
        <taxon>Pseudomonadati</taxon>
        <taxon>Pseudomonadota</taxon>
        <taxon>Betaproteobacteria</taxon>
        <taxon>Candidatus Accumulibacter</taxon>
    </lineage>
</organism>
<dbReference type="EMBL" id="SWAD01000059">
    <property type="protein sequence ID" value="TMQ76226.1"/>
    <property type="molecule type" value="Genomic_DNA"/>
</dbReference>